<protein>
    <submittedName>
        <fullName evidence="1">Uncharacterized protein</fullName>
    </submittedName>
</protein>
<comment type="caution">
    <text evidence="1">The sequence shown here is derived from an EMBL/GenBank/DDBJ whole genome shotgun (WGS) entry which is preliminary data.</text>
</comment>
<evidence type="ECO:0000313" key="1">
    <source>
        <dbReference type="EMBL" id="KFB72175.1"/>
    </source>
</evidence>
<dbReference type="Proteomes" id="UP000020077">
    <property type="component" value="Unassembled WGS sequence"/>
</dbReference>
<accession>A0A080LWJ2</accession>
<name>A0A080LWJ2_9PROT</name>
<gene>
    <name evidence="1" type="ORF">AW09_002649</name>
</gene>
<evidence type="ECO:0000313" key="2">
    <source>
        <dbReference type="Proteomes" id="UP000020077"/>
    </source>
</evidence>
<organism evidence="1 2">
    <name type="scientific">Candidatus Accumulibacter phosphatis</name>
    <dbReference type="NCBI Taxonomy" id="327160"/>
    <lineage>
        <taxon>Bacteria</taxon>
        <taxon>Pseudomonadati</taxon>
        <taxon>Pseudomonadota</taxon>
        <taxon>Betaproteobacteria</taxon>
        <taxon>Candidatus Accumulibacter</taxon>
    </lineage>
</organism>
<sequence length="103" mass="11751">MQVIGVEQGDFGLPIRQFCRQIDRQSGGVVIGMRVELRVRRDDNFRAKVFEQSNQITEQVLPRRLAIGIGWQWQRIVAARAADVGLARCAGSKGFRGIFEHRR</sequence>
<dbReference type="AlphaFoldDB" id="A0A080LWJ2"/>
<proteinExistence type="predicted"/>
<dbReference type="EMBL" id="JDVG02000429">
    <property type="protein sequence ID" value="KFB72175.1"/>
    <property type="molecule type" value="Genomic_DNA"/>
</dbReference>
<reference evidence="1 2" key="1">
    <citation type="submission" date="2014-02" db="EMBL/GenBank/DDBJ databases">
        <title>Expanding our view of genomic diversity in Candidatus Accumulibacter clades.</title>
        <authorList>
            <person name="Skennerton C.T."/>
            <person name="Barr J.J."/>
            <person name="Slater F.R."/>
            <person name="Bond P.L."/>
            <person name="Tyson G.W."/>
        </authorList>
    </citation>
    <scope>NUCLEOTIDE SEQUENCE [LARGE SCALE GENOMIC DNA]</scope>
    <source>
        <strain evidence="2">BA-91</strain>
    </source>
</reference>